<keyword evidence="3" id="KW-0378">Hydrolase</keyword>
<sequence length="333" mass="36102">MKRIVLILSAAVLIASCGSQGNKVAKLEKATGTMSEVLPKVKIPKANASQIAADVAFLASDDLEGRDTGSDGILAAAKYLQNRLHEIGLQPYKGDFFDDFDAKGAQAFNVVGMLPGTDGVLKDEIVVIGAHYDHIGFMKAVAGDSLANGANDNATGTASVLAIAQALKQVDFNRRTVVFALFSAEEKGLLGSKHLAKRMKAEKENVVAMLNFEMIGTPMVGREYIAYITGHDKSNMASVFNVANNNRLVTGKLDKAVEYNLFMRSDNYPFFNEFQVPAQTFSTFDFTNFKYYHQPGDEVSEVNAPHMAAVVDAVMPGIMAVVNNERLKMMANE</sequence>
<dbReference type="EMBL" id="BBLG01000001">
    <property type="protein sequence ID" value="GAK75348.1"/>
    <property type="molecule type" value="Genomic_DNA"/>
</dbReference>
<proteinExistence type="predicted"/>
<keyword evidence="1" id="KW-0732">Signal</keyword>
<name>A0A081D8V2_NONUL</name>
<accession>A0A081D8V2</accession>
<dbReference type="SUPFAM" id="SSF53187">
    <property type="entry name" value="Zn-dependent exopeptidases"/>
    <property type="match status" value="1"/>
</dbReference>
<feature type="signal peptide" evidence="1">
    <location>
        <begin position="1"/>
        <end position="21"/>
    </location>
</feature>
<reference evidence="3 4" key="1">
    <citation type="journal article" date="2014" name="Genome Announc.">
        <title>Draft Genome Sequences of Marine Flavobacterium Nonlabens Strains NR17, NR24, NR27, NR32, NR33, and Ara13.</title>
        <authorList>
            <person name="Nakanishi M."/>
            <person name="Meirelles P."/>
            <person name="Suzuki R."/>
            <person name="Takatani N."/>
            <person name="Mino S."/>
            <person name="Suda W."/>
            <person name="Oshima K."/>
            <person name="Hattori M."/>
            <person name="Ohkuma M."/>
            <person name="Hosokawa M."/>
            <person name="Miyashita K."/>
            <person name="Thompson F.L."/>
            <person name="Niwa A."/>
            <person name="Sawabe T."/>
            <person name="Sawabe T."/>
        </authorList>
    </citation>
    <scope>NUCLEOTIDE SEQUENCE [LARGE SCALE GENOMIC DNA]</scope>
    <source>
        <strain evidence="4">JCM19296</strain>
    </source>
</reference>
<dbReference type="InterPro" id="IPR045175">
    <property type="entry name" value="M28_fam"/>
</dbReference>
<dbReference type="InterPro" id="IPR007484">
    <property type="entry name" value="Peptidase_M28"/>
</dbReference>
<comment type="caution">
    <text evidence="3">The sequence shown here is derived from an EMBL/GenBank/DDBJ whole genome shotgun (WGS) entry which is preliminary data.</text>
</comment>
<evidence type="ECO:0000313" key="4">
    <source>
        <dbReference type="Proteomes" id="UP000028980"/>
    </source>
</evidence>
<organism evidence="3 4">
    <name type="scientific">Nonlabens ulvanivorans</name>
    <name type="common">Persicivirga ulvanivorans</name>
    <dbReference type="NCBI Taxonomy" id="906888"/>
    <lineage>
        <taxon>Bacteria</taxon>
        <taxon>Pseudomonadati</taxon>
        <taxon>Bacteroidota</taxon>
        <taxon>Flavobacteriia</taxon>
        <taxon>Flavobacteriales</taxon>
        <taxon>Flavobacteriaceae</taxon>
        <taxon>Nonlabens</taxon>
    </lineage>
</organism>
<dbReference type="Pfam" id="PF04389">
    <property type="entry name" value="Peptidase_M28"/>
    <property type="match status" value="1"/>
</dbReference>
<dbReference type="Gene3D" id="3.40.630.10">
    <property type="entry name" value="Zn peptidases"/>
    <property type="match status" value="1"/>
</dbReference>
<dbReference type="PANTHER" id="PTHR12147">
    <property type="entry name" value="METALLOPEPTIDASE M28 FAMILY MEMBER"/>
    <property type="match status" value="1"/>
</dbReference>
<feature type="chain" id="PRO_5001756582" evidence="1">
    <location>
        <begin position="22"/>
        <end position="333"/>
    </location>
</feature>
<evidence type="ECO:0000313" key="3">
    <source>
        <dbReference type="EMBL" id="GAK75348.1"/>
    </source>
</evidence>
<keyword evidence="3" id="KW-0645">Protease</keyword>
<dbReference type="PROSITE" id="PS51257">
    <property type="entry name" value="PROKAR_LIPOPROTEIN"/>
    <property type="match status" value="1"/>
</dbReference>
<evidence type="ECO:0000259" key="2">
    <source>
        <dbReference type="Pfam" id="PF04389"/>
    </source>
</evidence>
<dbReference type="GO" id="GO:0006508">
    <property type="term" value="P:proteolysis"/>
    <property type="evidence" value="ECO:0007669"/>
    <property type="project" value="InterPro"/>
</dbReference>
<dbReference type="PANTHER" id="PTHR12147:SF26">
    <property type="entry name" value="PEPTIDASE M28 DOMAIN-CONTAINING PROTEIN"/>
    <property type="match status" value="1"/>
</dbReference>
<dbReference type="GO" id="GO:0008235">
    <property type="term" value="F:metalloexopeptidase activity"/>
    <property type="evidence" value="ECO:0007669"/>
    <property type="project" value="InterPro"/>
</dbReference>
<dbReference type="Proteomes" id="UP000028980">
    <property type="component" value="Unassembled WGS sequence"/>
</dbReference>
<evidence type="ECO:0000256" key="1">
    <source>
        <dbReference type="SAM" id="SignalP"/>
    </source>
</evidence>
<dbReference type="AlphaFoldDB" id="A0A081D8V2"/>
<dbReference type="GO" id="GO:0004177">
    <property type="term" value="F:aminopeptidase activity"/>
    <property type="evidence" value="ECO:0007669"/>
    <property type="project" value="UniProtKB-KW"/>
</dbReference>
<protein>
    <submittedName>
        <fullName evidence="3">Aminopeptidase</fullName>
    </submittedName>
</protein>
<keyword evidence="3" id="KW-0031">Aminopeptidase</keyword>
<gene>
    <name evidence="3" type="ORF">JCM19296_926</name>
</gene>
<feature type="domain" description="Peptidase M28" evidence="2">
    <location>
        <begin position="109"/>
        <end position="314"/>
    </location>
</feature>